<dbReference type="PANTHER" id="PTHR43133">
    <property type="entry name" value="RNA POLYMERASE ECF-TYPE SIGMA FACTO"/>
    <property type="match status" value="1"/>
</dbReference>
<dbReference type="CDD" id="cd06171">
    <property type="entry name" value="Sigma70_r4"/>
    <property type="match status" value="1"/>
</dbReference>
<dbReference type="InterPro" id="IPR047700">
    <property type="entry name" value="NrtS-like"/>
</dbReference>
<proteinExistence type="inferred from homology"/>
<dbReference type="NCBIfam" id="TIGR02937">
    <property type="entry name" value="sigma70-ECF"/>
    <property type="match status" value="1"/>
</dbReference>
<dbReference type="NCBIfam" id="NF038050">
    <property type="entry name" value="NrtS"/>
    <property type="match status" value="1"/>
</dbReference>
<dbReference type="InterPro" id="IPR039425">
    <property type="entry name" value="RNA_pol_sigma-70-like"/>
</dbReference>
<comment type="similarity">
    <text evidence="1">Belongs to the sigma-70 factor family. ECF subfamily.</text>
</comment>
<feature type="domain" description="RNA polymerase sigma-70 region 2" evidence="6">
    <location>
        <begin position="96"/>
        <end position="162"/>
    </location>
</feature>
<evidence type="ECO:0008006" key="10">
    <source>
        <dbReference type="Google" id="ProtNLM"/>
    </source>
</evidence>
<evidence type="ECO:0000259" key="7">
    <source>
        <dbReference type="Pfam" id="PF08281"/>
    </source>
</evidence>
<evidence type="ECO:0000256" key="1">
    <source>
        <dbReference type="ARBA" id="ARBA00010641"/>
    </source>
</evidence>
<evidence type="ECO:0000256" key="4">
    <source>
        <dbReference type="ARBA" id="ARBA00023125"/>
    </source>
</evidence>
<dbReference type="GO" id="GO:0016987">
    <property type="term" value="F:sigma factor activity"/>
    <property type="evidence" value="ECO:0007669"/>
    <property type="project" value="UniProtKB-KW"/>
</dbReference>
<dbReference type="InterPro" id="IPR013249">
    <property type="entry name" value="RNA_pol_sigma70_r4_t2"/>
</dbReference>
<dbReference type="RefSeq" id="WP_179959072.1">
    <property type="nucleotide sequence ID" value="NZ_AP021884.1"/>
</dbReference>
<gene>
    <name evidence="8" type="ORF">TPL01_31150</name>
</gene>
<name>A0A512LBX2_9PROT</name>
<dbReference type="InterPro" id="IPR013325">
    <property type="entry name" value="RNA_pol_sigma_r2"/>
</dbReference>
<dbReference type="InterPro" id="IPR014284">
    <property type="entry name" value="RNA_pol_sigma-70_dom"/>
</dbReference>
<evidence type="ECO:0000313" key="8">
    <source>
        <dbReference type="EMBL" id="GEP31977.1"/>
    </source>
</evidence>
<organism evidence="8 9">
    <name type="scientific">Sulfuriferula plumbiphila</name>
    <dbReference type="NCBI Taxonomy" id="171865"/>
    <lineage>
        <taxon>Bacteria</taxon>
        <taxon>Pseudomonadati</taxon>
        <taxon>Pseudomonadota</taxon>
        <taxon>Betaproteobacteria</taxon>
        <taxon>Nitrosomonadales</taxon>
        <taxon>Sulfuricellaceae</taxon>
        <taxon>Sulfuriferula</taxon>
    </lineage>
</organism>
<dbReference type="EMBL" id="BKAD01000042">
    <property type="protein sequence ID" value="GEP31977.1"/>
    <property type="molecule type" value="Genomic_DNA"/>
</dbReference>
<dbReference type="NCBIfam" id="TIGR02943">
    <property type="entry name" value="Sig70_famx1"/>
    <property type="match status" value="1"/>
</dbReference>
<evidence type="ECO:0000313" key="9">
    <source>
        <dbReference type="Proteomes" id="UP000321337"/>
    </source>
</evidence>
<dbReference type="InterPro" id="IPR013324">
    <property type="entry name" value="RNA_pol_sigma_r3/r4-like"/>
</dbReference>
<dbReference type="Pfam" id="PF04542">
    <property type="entry name" value="Sigma70_r2"/>
    <property type="match status" value="1"/>
</dbReference>
<dbReference type="PANTHER" id="PTHR43133:SF8">
    <property type="entry name" value="RNA POLYMERASE SIGMA FACTOR HI_1459-RELATED"/>
    <property type="match status" value="1"/>
</dbReference>
<dbReference type="Gene3D" id="1.10.10.10">
    <property type="entry name" value="Winged helix-like DNA-binding domain superfamily/Winged helix DNA-binding domain"/>
    <property type="match status" value="1"/>
</dbReference>
<keyword evidence="3" id="KW-0731">Sigma factor</keyword>
<protein>
    <recommendedName>
        <fullName evidence="10">RNA polymerase sigma factor</fullName>
    </recommendedName>
</protein>
<dbReference type="Proteomes" id="UP000321337">
    <property type="component" value="Unassembled WGS sequence"/>
</dbReference>
<comment type="caution">
    <text evidence="8">The sequence shown here is derived from an EMBL/GenBank/DDBJ whole genome shotgun (WGS) entry which is preliminary data.</text>
</comment>
<accession>A0A512LBX2</accession>
<keyword evidence="2" id="KW-0805">Transcription regulation</keyword>
<dbReference type="SUPFAM" id="SSF88659">
    <property type="entry name" value="Sigma3 and sigma4 domains of RNA polymerase sigma factors"/>
    <property type="match status" value="1"/>
</dbReference>
<dbReference type="NCBIfam" id="NF009196">
    <property type="entry name" value="PRK12544.1"/>
    <property type="match status" value="1"/>
</dbReference>
<dbReference type="InterPro" id="IPR014289">
    <property type="entry name" value="RNA_pol_sigma-24-rel"/>
</dbReference>
<feature type="domain" description="RNA polymerase sigma factor 70 region 4 type 2" evidence="7">
    <location>
        <begin position="215"/>
        <end position="265"/>
    </location>
</feature>
<evidence type="ECO:0000256" key="3">
    <source>
        <dbReference type="ARBA" id="ARBA00023082"/>
    </source>
</evidence>
<dbReference type="AlphaFoldDB" id="A0A512LBX2"/>
<evidence type="ECO:0000256" key="2">
    <source>
        <dbReference type="ARBA" id="ARBA00023015"/>
    </source>
</evidence>
<dbReference type="GO" id="GO:0006352">
    <property type="term" value="P:DNA-templated transcription initiation"/>
    <property type="evidence" value="ECO:0007669"/>
    <property type="project" value="InterPro"/>
</dbReference>
<keyword evidence="9" id="KW-1185">Reference proteome</keyword>
<dbReference type="InterPro" id="IPR036388">
    <property type="entry name" value="WH-like_DNA-bd_sf"/>
</dbReference>
<dbReference type="InterPro" id="IPR007627">
    <property type="entry name" value="RNA_pol_sigma70_r2"/>
</dbReference>
<keyword evidence="4" id="KW-0238">DNA-binding</keyword>
<evidence type="ECO:0000256" key="5">
    <source>
        <dbReference type="ARBA" id="ARBA00023163"/>
    </source>
</evidence>
<reference evidence="8 9" key="1">
    <citation type="submission" date="2019-07" db="EMBL/GenBank/DDBJ databases">
        <title>Whole genome shotgun sequence of Thiobacillus plumbophilus NBRC 107929.</title>
        <authorList>
            <person name="Hosoyama A."/>
            <person name="Uohara A."/>
            <person name="Ohji S."/>
            <person name="Ichikawa N."/>
        </authorList>
    </citation>
    <scope>NUCLEOTIDE SEQUENCE [LARGE SCALE GENOMIC DNA]</scope>
    <source>
        <strain evidence="8 9">NBRC 107929</strain>
    </source>
</reference>
<dbReference type="GO" id="GO:0003677">
    <property type="term" value="F:DNA binding"/>
    <property type="evidence" value="ECO:0007669"/>
    <property type="project" value="UniProtKB-KW"/>
</dbReference>
<sequence>MSSLFRTATRPHIVKSALKVAVVVGTVLNLINQGERKLSVESIAWMHAILNYFVPFCVSSYSAAKNEMARGNNVMSTETGRDALLPETLFNDGVFIDDLRRQMVKFASLQLNDACLAEDAVQEALVGALINANGFAGRSALKTWVFAILKNKIADVLRQKKRLVNASSLLREDDESEDFTDLLFDQNGFWQPDERPVPWGNPEASFQQQQFWTVFEACLDGLPAKQARVFMMREFVELETDEICAAAGITVSNLFVMLHRARLRLQECLENKWYSNGERSC</sequence>
<dbReference type="SUPFAM" id="SSF88946">
    <property type="entry name" value="Sigma2 domain of RNA polymerase sigma factors"/>
    <property type="match status" value="1"/>
</dbReference>
<evidence type="ECO:0000259" key="6">
    <source>
        <dbReference type="Pfam" id="PF04542"/>
    </source>
</evidence>
<dbReference type="Pfam" id="PF08281">
    <property type="entry name" value="Sigma70_r4_2"/>
    <property type="match status" value="1"/>
</dbReference>
<keyword evidence="5" id="KW-0804">Transcription</keyword>
<dbReference type="Gene3D" id="1.10.1740.10">
    <property type="match status" value="1"/>
</dbReference>